<proteinExistence type="predicted"/>
<feature type="transmembrane region" description="Helical" evidence="1">
    <location>
        <begin position="94"/>
        <end position="116"/>
    </location>
</feature>
<dbReference type="RefSeq" id="WP_386073661.1">
    <property type="nucleotide sequence ID" value="NZ_JBHTJT010000008.1"/>
</dbReference>
<organism evidence="2 3">
    <name type="scientific">Tropicimonas aquimaris</name>
    <dbReference type="NCBI Taxonomy" id="914152"/>
    <lineage>
        <taxon>Bacteria</taxon>
        <taxon>Pseudomonadati</taxon>
        <taxon>Pseudomonadota</taxon>
        <taxon>Alphaproteobacteria</taxon>
        <taxon>Rhodobacterales</taxon>
        <taxon>Roseobacteraceae</taxon>
        <taxon>Tropicimonas</taxon>
    </lineage>
</organism>
<evidence type="ECO:0000256" key="1">
    <source>
        <dbReference type="SAM" id="Phobius"/>
    </source>
</evidence>
<dbReference type="Pfam" id="PF06532">
    <property type="entry name" value="NrsF"/>
    <property type="match status" value="1"/>
</dbReference>
<feature type="transmembrane region" description="Helical" evidence="1">
    <location>
        <begin position="158"/>
        <end position="179"/>
    </location>
</feature>
<feature type="transmembrane region" description="Helical" evidence="1">
    <location>
        <begin position="26"/>
        <end position="45"/>
    </location>
</feature>
<reference evidence="3" key="1">
    <citation type="journal article" date="2019" name="Int. J. Syst. Evol. Microbiol.">
        <title>The Global Catalogue of Microorganisms (GCM) 10K type strain sequencing project: providing services to taxonomists for standard genome sequencing and annotation.</title>
        <authorList>
            <consortium name="The Broad Institute Genomics Platform"/>
            <consortium name="The Broad Institute Genome Sequencing Center for Infectious Disease"/>
            <person name="Wu L."/>
            <person name="Ma J."/>
        </authorList>
    </citation>
    <scope>NUCLEOTIDE SEQUENCE [LARGE SCALE GENOMIC DNA]</scope>
    <source>
        <strain evidence="3">CCUG 60524</strain>
    </source>
</reference>
<feature type="transmembrane region" description="Helical" evidence="1">
    <location>
        <begin position="122"/>
        <end position="146"/>
    </location>
</feature>
<gene>
    <name evidence="2" type="ORF">ACFQ2S_06565</name>
</gene>
<dbReference type="InterPro" id="IPR009495">
    <property type="entry name" value="NrsF"/>
</dbReference>
<keyword evidence="1" id="KW-0472">Membrane</keyword>
<keyword evidence="1" id="KW-0812">Transmembrane</keyword>
<sequence>MKTEDLIASLAAEPLPPAGPSLERRAAGGLAAGAFVTLALFAVVLGPRAGLGVALSDPVTLAKTVLPLLLGVLSLGLVLRASRPAAPSGAASKVIWAVPATVAALFAWSFATTAAGQRLADFVGHSIHVCLPSITVLSLPILAGLLTGLRKGAPVNPVRCGALAGLASAGLATAIYSLFCTEDTPLFYGIWYSLGILIVAGLGAILGNRFLRW</sequence>
<dbReference type="EMBL" id="JBHTJT010000008">
    <property type="protein sequence ID" value="MFD0979315.1"/>
    <property type="molecule type" value="Genomic_DNA"/>
</dbReference>
<keyword evidence="3" id="KW-1185">Reference proteome</keyword>
<comment type="caution">
    <text evidence="2">The sequence shown here is derived from an EMBL/GenBank/DDBJ whole genome shotgun (WGS) entry which is preliminary data.</text>
</comment>
<feature type="transmembrane region" description="Helical" evidence="1">
    <location>
        <begin position="185"/>
        <end position="207"/>
    </location>
</feature>
<accession>A0ABW3INH6</accession>
<name>A0ABW3INH6_9RHOB</name>
<dbReference type="Proteomes" id="UP001597108">
    <property type="component" value="Unassembled WGS sequence"/>
</dbReference>
<evidence type="ECO:0000313" key="3">
    <source>
        <dbReference type="Proteomes" id="UP001597108"/>
    </source>
</evidence>
<evidence type="ECO:0000313" key="2">
    <source>
        <dbReference type="EMBL" id="MFD0979315.1"/>
    </source>
</evidence>
<keyword evidence="1" id="KW-1133">Transmembrane helix</keyword>
<protein>
    <submittedName>
        <fullName evidence="2">NrsF family protein</fullName>
    </submittedName>
</protein>
<feature type="transmembrane region" description="Helical" evidence="1">
    <location>
        <begin position="65"/>
        <end position="82"/>
    </location>
</feature>